<dbReference type="PANTHER" id="PTHR40039">
    <property type="entry name" value="PROTEIN DLTD"/>
    <property type="match status" value="1"/>
</dbReference>
<dbReference type="NCBIfam" id="TIGR04092">
    <property type="entry name" value="LTA_DltD"/>
    <property type="match status" value="1"/>
</dbReference>
<dbReference type="EMBL" id="CP017267">
    <property type="protein sequence ID" value="APB31789.1"/>
    <property type="molecule type" value="Genomic_DNA"/>
</dbReference>
<keyword evidence="4" id="KW-1185">Reference proteome</keyword>
<dbReference type="InterPro" id="IPR006998">
    <property type="entry name" value="DltD"/>
</dbReference>
<dbReference type="OrthoDB" id="1700484at2"/>
<dbReference type="InterPro" id="IPR023896">
    <property type="entry name" value="LTA_DltD"/>
</dbReference>
<organism evidence="3 4">
    <name type="scientific">Vagococcus teuberi</name>
    <dbReference type="NCBI Taxonomy" id="519472"/>
    <lineage>
        <taxon>Bacteria</taxon>
        <taxon>Bacillati</taxon>
        <taxon>Bacillota</taxon>
        <taxon>Bacilli</taxon>
        <taxon>Lactobacillales</taxon>
        <taxon>Enterococcaceae</taxon>
        <taxon>Vagococcus</taxon>
    </lineage>
</organism>
<dbReference type="AlphaFoldDB" id="A0A1J0A772"/>
<dbReference type="GO" id="GO:0005886">
    <property type="term" value="C:plasma membrane"/>
    <property type="evidence" value="ECO:0007669"/>
    <property type="project" value="UniProtKB-UniRule"/>
</dbReference>
<proteinExistence type="inferred from homology"/>
<evidence type="ECO:0000313" key="3">
    <source>
        <dbReference type="EMBL" id="APB31789.1"/>
    </source>
</evidence>
<evidence type="ECO:0000256" key="1">
    <source>
        <dbReference type="PIRNR" id="PIRNR021438"/>
    </source>
</evidence>
<evidence type="ECO:0000313" key="4">
    <source>
        <dbReference type="Proteomes" id="UP000191200"/>
    </source>
</evidence>
<keyword evidence="2" id="KW-1133">Transmembrane helix</keyword>
<dbReference type="KEGG" id="vte:BHY08_08120"/>
<evidence type="ECO:0000256" key="2">
    <source>
        <dbReference type="SAM" id="Phobius"/>
    </source>
</evidence>
<keyword evidence="2" id="KW-0812">Transmembrane</keyword>
<feature type="transmembrane region" description="Helical" evidence="2">
    <location>
        <begin position="7"/>
        <end position="26"/>
    </location>
</feature>
<dbReference type="Pfam" id="PF04914">
    <property type="entry name" value="DltD"/>
    <property type="match status" value="1"/>
</dbReference>
<dbReference type="RefSeq" id="WP_071457392.1">
    <property type="nucleotide sequence ID" value="NZ_CP017267.1"/>
</dbReference>
<dbReference type="Proteomes" id="UP000191200">
    <property type="component" value="Chromosome"/>
</dbReference>
<dbReference type="UniPathway" id="UPA00556"/>
<keyword evidence="1" id="KW-1003">Cell membrane</keyword>
<gene>
    <name evidence="3" type="ORF">BHY08_08120</name>
</gene>
<dbReference type="PIRSF" id="PIRSF021438">
    <property type="entry name" value="DltD"/>
    <property type="match status" value="1"/>
</dbReference>
<comment type="similarity">
    <text evidence="1">Belongs to the DltD family.</text>
</comment>
<protein>
    <recommendedName>
        <fullName evidence="1">Protein DltD</fullName>
    </recommendedName>
</protein>
<sequence>MTLNKKIFFAVGPFAVAALFIVALLYSPIDFIKDPSDEKVYEAASSMSVNVLKGSEIKRQAMESGKYLPFFGSSELSRVNPFHPSVLAKKYDRSYEPFLLGAPGTQSLTHFFMLNSVKKPLENKKLVFIISPQWFVKKGVSDPMYSLFYSPIETYEWLVDLDETDKTDQYVAGRLLEFESVKSDTQLKKILLKVKNGEELSQSDRRKAYYKYKRLKNEDLLFGQIGIVSKNKRIDKQVTELPNQYNFDELDTLAYKIGHDKTDNNPFEISNSFYSNRIMPMKGKLKNSQKNFNYMSSPEYGDFEAFLELLDKNNIDAMFVIPPVNKLWSDYTGLSTEMLDNFSKKINYQLKSQGFNNVVDFTNKRGEKYFMEDTIHIGWRGWLEMDTYLQEFLKSKQKPDYKMNPELFYSKEWQTKDYQ</sequence>
<keyword evidence="1 2" id="KW-0472">Membrane</keyword>
<dbReference type="STRING" id="519472.BHY08_08120"/>
<comment type="pathway">
    <text evidence="1">Cell wall biogenesis; lipoteichoic acid biosynthesis.</text>
</comment>
<dbReference type="PANTHER" id="PTHR40039:SF1">
    <property type="entry name" value="PROTEIN DLTD"/>
    <property type="match status" value="1"/>
</dbReference>
<dbReference type="GO" id="GO:0070395">
    <property type="term" value="P:lipoteichoic acid biosynthetic process"/>
    <property type="evidence" value="ECO:0007669"/>
    <property type="project" value="UniProtKB-UniRule"/>
</dbReference>
<name>A0A1J0A772_9ENTE</name>
<accession>A0A1J0A772</accession>
<reference evidence="3 4" key="1">
    <citation type="submission" date="2016-09" db="EMBL/GenBank/DDBJ databases">
        <title>Vagococcus teuberi sp. nov., isolated from the Malian artisanal sour milk fene.</title>
        <authorList>
            <person name="Wullschleger S."/>
            <person name="Seifert C."/>
            <person name="Baumgartner S."/>
            <person name="Lacroix C."/>
            <person name="Bonfoh B."/>
            <person name="Stevens M.J."/>
            <person name="Meile L."/>
        </authorList>
    </citation>
    <scope>NUCLEOTIDE SEQUENCE [LARGE SCALE GENOMIC DNA]</scope>
    <source>
        <strain evidence="3 4">DSM 21459</strain>
    </source>
</reference>